<dbReference type="RefSeq" id="WP_108717969.1">
    <property type="nucleotide sequence ID" value="NZ_VENP01000076.1"/>
</dbReference>
<dbReference type="InterPro" id="IPR057326">
    <property type="entry name" value="KR_dom"/>
</dbReference>
<comment type="similarity">
    <text evidence="4">Belongs to the NAD(P)-dependent epimerase/dehydratase family.</text>
</comment>
<evidence type="ECO:0000256" key="3">
    <source>
        <dbReference type="ARBA" id="ARBA00004947"/>
    </source>
</evidence>
<sequence>MTTPRRPSAAPDTVLVTGGAGYIGSHVAHTLTAAGRGVVVLDDLSLGRPERVRGLTLLRLDLTDPGTPARLAAALREHRVGSVIHLAGHKRVAESVVRPLQYAEQNVTGLLRLLRALADGEVRTVVFSSSAAVYGDVTAGRVTEGHPPRPVNPYGRSKLAGEWLLADFARATGSRTIALRYFNVAGTQDGVLADRSTENLVSATVAALRAGRSPVVNGTDYPTADGTCVRDFVHVQDLAEAHVRALDALWAGADVPPALNLGTGVGTSVRDVVARLCELAGRPGAWAEAGRRSGDPAAVVADVTLARDTLGWTASRGPTEILQSAWLHRPDADLGGGAETRQRDRA</sequence>
<dbReference type="AlphaFoldDB" id="A0A5C5B7U1"/>
<dbReference type="GO" id="GO:0003978">
    <property type="term" value="F:UDP-glucose 4-epimerase activity"/>
    <property type="evidence" value="ECO:0007669"/>
    <property type="project" value="UniProtKB-EC"/>
</dbReference>
<name>A0A5C5B7U1_9MICO</name>
<comment type="caution">
    <text evidence="13">The sequence shown here is derived from an EMBL/GenBank/DDBJ whole genome shotgun (WGS) entry which is preliminary data.</text>
</comment>
<dbReference type="InterPro" id="IPR036291">
    <property type="entry name" value="NAD(P)-bd_dom_sf"/>
</dbReference>
<keyword evidence="14" id="KW-1185">Reference proteome</keyword>
<dbReference type="EMBL" id="VENP01000076">
    <property type="protein sequence ID" value="TNU72970.1"/>
    <property type="molecule type" value="Genomic_DNA"/>
</dbReference>
<evidence type="ECO:0000256" key="4">
    <source>
        <dbReference type="ARBA" id="ARBA00007637"/>
    </source>
</evidence>
<dbReference type="InterPro" id="IPR001509">
    <property type="entry name" value="Epimerase_deHydtase"/>
</dbReference>
<keyword evidence="9" id="KW-0119">Carbohydrate metabolism</keyword>
<comment type="pathway">
    <text evidence="3">Carbohydrate metabolism; galactose metabolism.</text>
</comment>
<dbReference type="UniPathway" id="UPA00214"/>
<reference evidence="13 14" key="1">
    <citation type="submission" date="2019-06" db="EMBL/GenBank/DDBJ databases">
        <title>Draft genome sequence of Miniimonas arenae KCTC 19750T isolated from sea sand.</title>
        <authorList>
            <person name="Park S.-J."/>
        </authorList>
    </citation>
    <scope>NUCLEOTIDE SEQUENCE [LARGE SCALE GENOMIC DNA]</scope>
    <source>
        <strain evidence="13 14">KCTC 19750</strain>
    </source>
</reference>
<keyword evidence="7" id="KW-0520">NAD</keyword>
<feature type="domain" description="Ketoreductase" evidence="12">
    <location>
        <begin position="12"/>
        <end position="166"/>
    </location>
</feature>
<dbReference type="NCBIfam" id="TIGR01179">
    <property type="entry name" value="galE"/>
    <property type="match status" value="1"/>
</dbReference>
<evidence type="ECO:0000313" key="14">
    <source>
        <dbReference type="Proteomes" id="UP000313849"/>
    </source>
</evidence>
<dbReference type="SMART" id="SM00822">
    <property type="entry name" value="PKS_KR"/>
    <property type="match status" value="1"/>
</dbReference>
<accession>A0A5C5B7U1</accession>
<organism evidence="13 14">
    <name type="scientific">Miniimonas arenae</name>
    <dbReference type="NCBI Taxonomy" id="676201"/>
    <lineage>
        <taxon>Bacteria</taxon>
        <taxon>Bacillati</taxon>
        <taxon>Actinomycetota</taxon>
        <taxon>Actinomycetes</taxon>
        <taxon>Micrococcales</taxon>
        <taxon>Beutenbergiaceae</taxon>
        <taxon>Miniimonas</taxon>
    </lineage>
</organism>
<evidence type="ECO:0000256" key="6">
    <source>
        <dbReference type="ARBA" id="ARBA00018569"/>
    </source>
</evidence>
<dbReference type="PANTHER" id="PTHR43725">
    <property type="entry name" value="UDP-GLUCOSE 4-EPIMERASE"/>
    <property type="match status" value="1"/>
</dbReference>
<dbReference type="GO" id="GO:0033499">
    <property type="term" value="P:galactose catabolic process via UDP-galactose, Leloir pathway"/>
    <property type="evidence" value="ECO:0007669"/>
    <property type="project" value="TreeGrafter"/>
</dbReference>
<evidence type="ECO:0000256" key="11">
    <source>
        <dbReference type="ARBA" id="ARBA00033067"/>
    </source>
</evidence>
<evidence type="ECO:0000256" key="7">
    <source>
        <dbReference type="ARBA" id="ARBA00023027"/>
    </source>
</evidence>
<dbReference type="InterPro" id="IPR005886">
    <property type="entry name" value="UDP_G4E"/>
</dbReference>
<comment type="catalytic activity">
    <reaction evidence="1">
        <text>UDP-alpha-D-glucose = UDP-alpha-D-galactose</text>
        <dbReference type="Rhea" id="RHEA:22168"/>
        <dbReference type="ChEBI" id="CHEBI:58885"/>
        <dbReference type="ChEBI" id="CHEBI:66914"/>
        <dbReference type="EC" id="5.1.3.2"/>
    </reaction>
</comment>
<comment type="cofactor">
    <cofactor evidence="2">
        <name>NAD(+)</name>
        <dbReference type="ChEBI" id="CHEBI:57540"/>
    </cofactor>
</comment>
<proteinExistence type="inferred from homology"/>
<dbReference type="SUPFAM" id="SSF51735">
    <property type="entry name" value="NAD(P)-binding Rossmann-fold domains"/>
    <property type="match status" value="1"/>
</dbReference>
<dbReference type="Proteomes" id="UP000313849">
    <property type="component" value="Unassembled WGS sequence"/>
</dbReference>
<dbReference type="OrthoDB" id="9801785at2"/>
<evidence type="ECO:0000313" key="13">
    <source>
        <dbReference type="EMBL" id="TNU72970.1"/>
    </source>
</evidence>
<evidence type="ECO:0000256" key="2">
    <source>
        <dbReference type="ARBA" id="ARBA00001911"/>
    </source>
</evidence>
<dbReference type="PANTHER" id="PTHR43725:SF53">
    <property type="entry name" value="UDP-ARABINOSE 4-EPIMERASE 1"/>
    <property type="match status" value="1"/>
</dbReference>
<gene>
    <name evidence="13" type="primary">galE</name>
    <name evidence="13" type="ORF">FH969_13845</name>
</gene>
<protein>
    <recommendedName>
        <fullName evidence="6">UDP-glucose 4-epimerase</fullName>
        <ecNumber evidence="5">5.1.3.2</ecNumber>
    </recommendedName>
    <alternativeName>
        <fullName evidence="11">Galactowaldenase</fullName>
    </alternativeName>
    <alternativeName>
        <fullName evidence="10">UDP-galactose 4-epimerase</fullName>
    </alternativeName>
</protein>
<dbReference type="Gene3D" id="3.40.50.720">
    <property type="entry name" value="NAD(P)-binding Rossmann-like Domain"/>
    <property type="match status" value="1"/>
</dbReference>
<evidence type="ECO:0000256" key="10">
    <source>
        <dbReference type="ARBA" id="ARBA00031367"/>
    </source>
</evidence>
<evidence type="ECO:0000259" key="12">
    <source>
        <dbReference type="SMART" id="SM00822"/>
    </source>
</evidence>
<dbReference type="Pfam" id="PF01370">
    <property type="entry name" value="Epimerase"/>
    <property type="match status" value="1"/>
</dbReference>
<evidence type="ECO:0000256" key="9">
    <source>
        <dbReference type="ARBA" id="ARBA00023277"/>
    </source>
</evidence>
<dbReference type="EC" id="5.1.3.2" evidence="5"/>
<dbReference type="Gene3D" id="3.90.25.10">
    <property type="entry name" value="UDP-galactose 4-epimerase, domain 1"/>
    <property type="match status" value="1"/>
</dbReference>
<keyword evidence="8 13" id="KW-0413">Isomerase</keyword>
<evidence type="ECO:0000256" key="1">
    <source>
        <dbReference type="ARBA" id="ARBA00000083"/>
    </source>
</evidence>
<evidence type="ECO:0000256" key="8">
    <source>
        <dbReference type="ARBA" id="ARBA00023235"/>
    </source>
</evidence>
<evidence type="ECO:0000256" key="5">
    <source>
        <dbReference type="ARBA" id="ARBA00013189"/>
    </source>
</evidence>